<gene>
    <name evidence="2" type="ORF">FYJ83_12605</name>
</gene>
<dbReference type="RefSeq" id="WP_154441056.1">
    <property type="nucleotide sequence ID" value="NZ_JAHLPJ010000001.1"/>
</dbReference>
<accession>A0A6N7Y0C7</accession>
<protein>
    <submittedName>
        <fullName evidence="2">TIGR04086 family membrane protein</fullName>
    </submittedName>
</protein>
<feature type="transmembrane region" description="Helical" evidence="1">
    <location>
        <begin position="72"/>
        <end position="94"/>
    </location>
</feature>
<organism evidence="2 3">
    <name type="scientific">Tissierella pigra</name>
    <dbReference type="NCBI Taxonomy" id="2607614"/>
    <lineage>
        <taxon>Bacteria</taxon>
        <taxon>Bacillati</taxon>
        <taxon>Bacillota</taxon>
        <taxon>Tissierellia</taxon>
        <taxon>Tissierellales</taxon>
        <taxon>Tissierellaceae</taxon>
        <taxon>Tissierella</taxon>
    </lineage>
</organism>
<reference evidence="2 3" key="1">
    <citation type="submission" date="2019-09" db="EMBL/GenBank/DDBJ databases">
        <title>In-depth cultivation of the pig gut microbiome towards novel bacterial diversity and tailored functional studies.</title>
        <authorList>
            <person name="Wylensek D."/>
            <person name="Hitch T.C.A."/>
            <person name="Clavel T."/>
        </authorList>
    </citation>
    <scope>NUCLEOTIDE SEQUENCE [LARGE SCALE GENOMIC DNA]</scope>
    <source>
        <strain evidence="2 3">WCA3-693-APC-4?</strain>
    </source>
</reference>
<keyword evidence="1" id="KW-0472">Membrane</keyword>
<dbReference type="NCBIfam" id="TIGR04086">
    <property type="entry name" value="TIGR04086_membr"/>
    <property type="match status" value="1"/>
</dbReference>
<dbReference type="InterPro" id="IPR023804">
    <property type="entry name" value="DUF3792_TM"/>
</dbReference>
<dbReference type="Pfam" id="PF12670">
    <property type="entry name" value="DUF3792"/>
    <property type="match status" value="1"/>
</dbReference>
<sequence>MKVKNLDKGIYLLKGLLLSYIVTCILILFFSVLLTYSNMSEGKMPLLNTITMLISITIGSIYTAGKVKEKGWISGGLVGISYYIILIALNMIFLKPLVFDIFSASKIILSSVMGVIGGIIGINLS</sequence>
<comment type="caution">
    <text evidence="2">The sequence shown here is derived from an EMBL/GenBank/DDBJ whole genome shotgun (WGS) entry which is preliminary data.</text>
</comment>
<evidence type="ECO:0000256" key="1">
    <source>
        <dbReference type="SAM" id="Phobius"/>
    </source>
</evidence>
<feature type="transmembrane region" description="Helical" evidence="1">
    <location>
        <begin position="12"/>
        <end position="34"/>
    </location>
</feature>
<proteinExistence type="predicted"/>
<feature type="transmembrane region" description="Helical" evidence="1">
    <location>
        <begin position="106"/>
        <end position="124"/>
    </location>
</feature>
<dbReference type="Proteomes" id="UP000469523">
    <property type="component" value="Unassembled WGS sequence"/>
</dbReference>
<keyword evidence="3" id="KW-1185">Reference proteome</keyword>
<evidence type="ECO:0000313" key="2">
    <source>
        <dbReference type="EMBL" id="MSU02314.1"/>
    </source>
</evidence>
<dbReference type="AlphaFoldDB" id="A0A6N7Y0C7"/>
<keyword evidence="1" id="KW-1133">Transmembrane helix</keyword>
<keyword evidence="1" id="KW-0812">Transmembrane</keyword>
<name>A0A6N7Y0C7_9FIRM</name>
<feature type="transmembrane region" description="Helical" evidence="1">
    <location>
        <begin position="46"/>
        <end position="65"/>
    </location>
</feature>
<dbReference type="EMBL" id="VUNQ01000029">
    <property type="protein sequence ID" value="MSU02314.1"/>
    <property type="molecule type" value="Genomic_DNA"/>
</dbReference>
<evidence type="ECO:0000313" key="3">
    <source>
        <dbReference type="Proteomes" id="UP000469523"/>
    </source>
</evidence>